<name>A0A151UGE8_CAJCA</name>
<dbReference type="EMBL" id="AGCT01049290">
    <property type="protein sequence ID" value="KYP78360.1"/>
    <property type="molecule type" value="Genomic_DNA"/>
</dbReference>
<keyword evidence="2" id="KW-1185">Reference proteome</keyword>
<gene>
    <name evidence="1" type="ORF">KK1_049057</name>
</gene>
<evidence type="ECO:0000313" key="1">
    <source>
        <dbReference type="EMBL" id="KYP78360.1"/>
    </source>
</evidence>
<reference evidence="1" key="1">
    <citation type="journal article" date="2012" name="Nat. Biotechnol.">
        <title>Draft genome sequence of pigeonpea (Cajanus cajan), an orphan legume crop of resource-poor farmers.</title>
        <authorList>
            <person name="Varshney R.K."/>
            <person name="Chen W."/>
            <person name="Li Y."/>
            <person name="Bharti A.K."/>
            <person name="Saxena R.K."/>
            <person name="Schlueter J.A."/>
            <person name="Donoghue M.T."/>
            <person name="Azam S."/>
            <person name="Fan G."/>
            <person name="Whaley A.M."/>
            <person name="Farmer A.D."/>
            <person name="Sheridan J."/>
            <person name="Iwata A."/>
            <person name="Tuteja R."/>
            <person name="Penmetsa R.V."/>
            <person name="Wu W."/>
            <person name="Upadhyaya H.D."/>
            <person name="Yang S.P."/>
            <person name="Shah T."/>
            <person name="Saxena K.B."/>
            <person name="Michael T."/>
            <person name="McCombie W.R."/>
            <person name="Yang B."/>
            <person name="Zhang G."/>
            <person name="Yang H."/>
            <person name="Wang J."/>
            <person name="Spillane C."/>
            <person name="Cook D.R."/>
            <person name="May G.D."/>
            <person name="Xu X."/>
            <person name="Jackson S.A."/>
        </authorList>
    </citation>
    <scope>NUCLEOTIDE SEQUENCE [LARGE SCALE GENOMIC DNA]</scope>
</reference>
<dbReference type="AlphaFoldDB" id="A0A151UGE8"/>
<accession>A0A151UGE8</accession>
<proteinExistence type="predicted"/>
<evidence type="ECO:0000313" key="2">
    <source>
        <dbReference type="Proteomes" id="UP000075243"/>
    </source>
</evidence>
<dbReference type="Gramene" id="C.cajan_47821.t">
    <property type="protein sequence ID" value="C.cajan_47821.t.cds1"/>
    <property type="gene ID" value="C.cajan_47821"/>
</dbReference>
<organism evidence="1 2">
    <name type="scientific">Cajanus cajan</name>
    <name type="common">Pigeon pea</name>
    <name type="synonym">Cajanus indicus</name>
    <dbReference type="NCBI Taxonomy" id="3821"/>
    <lineage>
        <taxon>Eukaryota</taxon>
        <taxon>Viridiplantae</taxon>
        <taxon>Streptophyta</taxon>
        <taxon>Embryophyta</taxon>
        <taxon>Tracheophyta</taxon>
        <taxon>Spermatophyta</taxon>
        <taxon>Magnoliopsida</taxon>
        <taxon>eudicotyledons</taxon>
        <taxon>Gunneridae</taxon>
        <taxon>Pentapetalae</taxon>
        <taxon>rosids</taxon>
        <taxon>fabids</taxon>
        <taxon>Fabales</taxon>
        <taxon>Fabaceae</taxon>
        <taxon>Papilionoideae</taxon>
        <taxon>50 kb inversion clade</taxon>
        <taxon>NPAAA clade</taxon>
        <taxon>indigoferoid/millettioid clade</taxon>
        <taxon>Phaseoleae</taxon>
        <taxon>Cajanus</taxon>
    </lineage>
</organism>
<protein>
    <submittedName>
        <fullName evidence="1">Uncharacterized protein</fullName>
    </submittedName>
</protein>
<dbReference type="Proteomes" id="UP000075243">
    <property type="component" value="Unassembled WGS sequence"/>
</dbReference>
<comment type="caution">
    <text evidence="1">The sequence shown here is derived from an EMBL/GenBank/DDBJ whole genome shotgun (WGS) entry which is preliminary data.</text>
</comment>
<sequence length="49" mass="6048">MEKVIFEVGDWVWHHLRNDRFPTQRNSKITLRAMVFSKFLRRLMTMHTS</sequence>